<dbReference type="InterPro" id="IPR051049">
    <property type="entry name" value="Dienelactone_hydrolase-like"/>
</dbReference>
<dbReference type="AlphaFoldDB" id="A0A7W9EQ23"/>
<dbReference type="Gene3D" id="3.40.50.1820">
    <property type="entry name" value="alpha/beta hydrolase"/>
    <property type="match status" value="1"/>
</dbReference>
<dbReference type="GO" id="GO:0008806">
    <property type="term" value="F:carboxymethylenebutenolidase activity"/>
    <property type="evidence" value="ECO:0007669"/>
    <property type="project" value="UniProtKB-EC"/>
</dbReference>
<dbReference type="EC" id="3.1.1.45" evidence="2"/>
<dbReference type="Proteomes" id="UP000537161">
    <property type="component" value="Unassembled WGS sequence"/>
</dbReference>
<evidence type="ECO:0000313" key="3">
    <source>
        <dbReference type="Proteomes" id="UP000537161"/>
    </source>
</evidence>
<name>A0A7W9EQ23_9SPHN</name>
<dbReference type="RefSeq" id="WP_184096853.1">
    <property type="nucleotide sequence ID" value="NZ_JACIJH010000003.1"/>
</dbReference>
<feature type="domain" description="Dienelactone hydrolase" evidence="1">
    <location>
        <begin position="60"/>
        <end position="288"/>
    </location>
</feature>
<reference evidence="2 3" key="1">
    <citation type="submission" date="2020-08" db="EMBL/GenBank/DDBJ databases">
        <title>Genomic Encyclopedia of Type Strains, Phase IV (KMG-IV): sequencing the most valuable type-strain genomes for metagenomic binning, comparative biology and taxonomic classification.</title>
        <authorList>
            <person name="Goeker M."/>
        </authorList>
    </citation>
    <scope>NUCLEOTIDE SEQUENCE [LARGE SCALE GENOMIC DNA]</scope>
    <source>
        <strain evidence="2 3">DSM 27163</strain>
    </source>
</reference>
<gene>
    <name evidence="2" type="ORF">FHR21_001511</name>
</gene>
<proteinExistence type="predicted"/>
<accession>A0A7W9EQ23</accession>
<dbReference type="SUPFAM" id="SSF53474">
    <property type="entry name" value="alpha/beta-Hydrolases"/>
    <property type="match status" value="1"/>
</dbReference>
<keyword evidence="3" id="KW-1185">Reference proteome</keyword>
<evidence type="ECO:0000259" key="1">
    <source>
        <dbReference type="Pfam" id="PF01738"/>
    </source>
</evidence>
<organism evidence="2 3">
    <name type="scientific">Sphingopyxis panaciterrulae</name>
    <dbReference type="NCBI Taxonomy" id="462372"/>
    <lineage>
        <taxon>Bacteria</taxon>
        <taxon>Pseudomonadati</taxon>
        <taxon>Pseudomonadota</taxon>
        <taxon>Alphaproteobacteria</taxon>
        <taxon>Sphingomonadales</taxon>
        <taxon>Sphingomonadaceae</taxon>
        <taxon>Sphingopyxis</taxon>
    </lineage>
</organism>
<dbReference type="PANTHER" id="PTHR46623">
    <property type="entry name" value="CARBOXYMETHYLENEBUTENOLIDASE-RELATED"/>
    <property type="match status" value="1"/>
</dbReference>
<evidence type="ECO:0000313" key="2">
    <source>
        <dbReference type="EMBL" id="MBB5706167.1"/>
    </source>
</evidence>
<dbReference type="EMBL" id="JACIJH010000003">
    <property type="protein sequence ID" value="MBB5706167.1"/>
    <property type="molecule type" value="Genomic_DNA"/>
</dbReference>
<dbReference type="PANTHER" id="PTHR46623:SF10">
    <property type="entry name" value="CARBOXYMETHYLENEBUTENOLIDASE HOMOLOG"/>
    <property type="match status" value="1"/>
</dbReference>
<dbReference type="InterPro" id="IPR029058">
    <property type="entry name" value="AB_hydrolase_fold"/>
</dbReference>
<sequence length="289" mass="31151">MCDDITEADLDRAGLPVRRREFGALVGAGAIASMLPASACAAEGVQGRDVEIATADGTCDAYFTAPGEGKHPGVLMWPDIRGLRPAFRQMADRLAGEGYAVLCVNPFYRWAKSPVVYAGHDFDDPGVRDTLFGYLKRLDRATVTTDAKAHLAFLDAQKEVDTAKGVGTAGYCMGGPMVIYTAALNPERVKAAASFHGASVGTDKPDSPHLLIPETKAGYLFAIADNDDQQNPEEKTRLKAVLDPRPEWHEVEVYKGALHGWCPPDGRAYNEAAAEKAWGRMLVLFKAAL</sequence>
<dbReference type="InterPro" id="IPR002925">
    <property type="entry name" value="Dienelactn_hydro"/>
</dbReference>
<comment type="caution">
    <text evidence="2">The sequence shown here is derived from an EMBL/GenBank/DDBJ whole genome shotgun (WGS) entry which is preliminary data.</text>
</comment>
<protein>
    <submittedName>
        <fullName evidence="2">Carboxymethylenebutenolidase</fullName>
        <ecNumber evidence="2">3.1.1.45</ecNumber>
    </submittedName>
</protein>
<keyword evidence="2" id="KW-0378">Hydrolase</keyword>
<dbReference type="Pfam" id="PF01738">
    <property type="entry name" value="DLH"/>
    <property type="match status" value="1"/>
</dbReference>